<accession>A0A1N7KR29</accession>
<dbReference type="PROSITE" id="PS51372">
    <property type="entry name" value="PRD_2"/>
    <property type="match status" value="1"/>
</dbReference>
<dbReference type="RefSeq" id="WP_076524149.1">
    <property type="nucleotide sequence ID" value="NZ_CP048103.1"/>
</dbReference>
<feature type="domain" description="PRD" evidence="1">
    <location>
        <begin position="14"/>
        <end position="120"/>
    </location>
</feature>
<dbReference type="EMBL" id="FTOD01000003">
    <property type="protein sequence ID" value="SIS64063.1"/>
    <property type="molecule type" value="Genomic_DNA"/>
</dbReference>
<proteinExistence type="predicted"/>
<dbReference type="GO" id="GO:0006355">
    <property type="term" value="P:regulation of DNA-templated transcription"/>
    <property type="evidence" value="ECO:0007669"/>
    <property type="project" value="InterPro"/>
</dbReference>
<evidence type="ECO:0000313" key="2">
    <source>
        <dbReference type="EMBL" id="SIS64063.1"/>
    </source>
</evidence>
<dbReference type="Pfam" id="PF00874">
    <property type="entry name" value="PRD"/>
    <property type="match status" value="1"/>
</dbReference>
<dbReference type="Proteomes" id="UP000186795">
    <property type="component" value="Unassembled WGS sequence"/>
</dbReference>
<dbReference type="InterPro" id="IPR036634">
    <property type="entry name" value="PRD_sf"/>
</dbReference>
<protein>
    <submittedName>
        <fullName evidence="2">PRD domain protein EF_0829/AHA_3910</fullName>
    </submittedName>
</protein>
<dbReference type="OrthoDB" id="4239925at2"/>
<dbReference type="InterPro" id="IPR011608">
    <property type="entry name" value="PRD"/>
</dbReference>
<dbReference type="Gene3D" id="1.10.1790.10">
    <property type="entry name" value="PRD domain"/>
    <property type="match status" value="1"/>
</dbReference>
<gene>
    <name evidence="2" type="ORF">SAMN05421790_103223</name>
</gene>
<name>A0A1N7KR29_9BACL</name>
<evidence type="ECO:0000313" key="3">
    <source>
        <dbReference type="Proteomes" id="UP000186795"/>
    </source>
</evidence>
<evidence type="ECO:0000259" key="1">
    <source>
        <dbReference type="PROSITE" id="PS51372"/>
    </source>
</evidence>
<reference evidence="3" key="1">
    <citation type="submission" date="2017-01" db="EMBL/GenBank/DDBJ databases">
        <authorList>
            <person name="Varghese N."/>
            <person name="Submissions S."/>
        </authorList>
    </citation>
    <scope>NUCLEOTIDE SEQUENCE [LARGE SCALE GENOMIC DNA]</scope>
    <source>
        <strain evidence="3">DSM 45196</strain>
    </source>
</reference>
<organism evidence="2 3">
    <name type="scientific">Kroppenstedtia eburnea</name>
    <dbReference type="NCBI Taxonomy" id="714067"/>
    <lineage>
        <taxon>Bacteria</taxon>
        <taxon>Bacillati</taxon>
        <taxon>Bacillota</taxon>
        <taxon>Bacilli</taxon>
        <taxon>Bacillales</taxon>
        <taxon>Thermoactinomycetaceae</taxon>
        <taxon>Kroppenstedtia</taxon>
    </lineage>
</organism>
<dbReference type="SUPFAM" id="SSF63520">
    <property type="entry name" value="PTS-regulatory domain, PRD"/>
    <property type="match status" value="1"/>
</dbReference>
<sequence>MIDDLIQEISKQQPLSVQEKNELKTLLVDVEAQTEMIPLLLSKERRLAIGVHLLAFVRRVEKGESLPPLEEELWEQISDEMKEVSRQILLPYGKNKGRKIDNTEILLLAVHFATATVEQS</sequence>
<keyword evidence="3" id="KW-1185">Reference proteome</keyword>
<dbReference type="AlphaFoldDB" id="A0A1N7KR29"/>